<dbReference type="AlphaFoldDB" id="A0A2N9XYA2"/>
<protein>
    <recommendedName>
        <fullName evidence="3">DUF551 domain-containing protein</fullName>
    </recommendedName>
</protein>
<evidence type="ECO:0008006" key="3">
    <source>
        <dbReference type="Google" id="ProtNLM"/>
    </source>
</evidence>
<name>A0A2N9XYA2_9NEIS</name>
<evidence type="ECO:0000313" key="1">
    <source>
        <dbReference type="EMBL" id="PIT55405.1"/>
    </source>
</evidence>
<sequence length="88" mass="9974">MIAWHKYPDEKPPTIGESGLVTITRETDGSVYLETCCYDASIGKFYYDGCDGGGWSRDYISDENITHWICINELPLPLTHHIPIPMPK</sequence>
<comment type="caution">
    <text evidence="1">The sequence shown here is derived from an EMBL/GenBank/DDBJ whole genome shotgun (WGS) entry which is preliminary data.</text>
</comment>
<dbReference type="EMBL" id="MEIS01000098">
    <property type="protein sequence ID" value="PIT55405.1"/>
    <property type="molecule type" value="Genomic_DNA"/>
</dbReference>
<dbReference type="Proteomes" id="UP000229434">
    <property type="component" value="Unassembled WGS sequence"/>
</dbReference>
<proteinExistence type="predicted"/>
<dbReference type="RefSeq" id="WP_100137434.1">
    <property type="nucleotide sequence ID" value="NZ_MEIS01000098.1"/>
</dbReference>
<organism evidence="1 2">
    <name type="scientific">Snodgrassella alvi</name>
    <dbReference type="NCBI Taxonomy" id="1196083"/>
    <lineage>
        <taxon>Bacteria</taxon>
        <taxon>Pseudomonadati</taxon>
        <taxon>Pseudomonadota</taxon>
        <taxon>Betaproteobacteria</taxon>
        <taxon>Neisseriales</taxon>
        <taxon>Neisseriaceae</taxon>
        <taxon>Snodgrassella</taxon>
    </lineage>
</organism>
<evidence type="ECO:0000313" key="2">
    <source>
        <dbReference type="Proteomes" id="UP000229434"/>
    </source>
</evidence>
<reference evidence="1 2" key="1">
    <citation type="journal article" date="2017" name="MBio">
        <title>Type VI secretion-mediated competition in the bee gut microbiome.</title>
        <authorList>
            <person name="Steele M.I."/>
            <person name="Kwong W.K."/>
            <person name="Powell J.E."/>
            <person name="Whiteley M."/>
            <person name="Moran N.A."/>
        </authorList>
    </citation>
    <scope>NUCLEOTIDE SEQUENCE [LARGE SCALE GENOMIC DNA]</scope>
    <source>
        <strain evidence="1 2">Nev3CBA3</strain>
    </source>
</reference>
<gene>
    <name evidence="1" type="ORF">BHC49_06440</name>
</gene>
<accession>A0A2N9XYA2</accession>